<dbReference type="Proteomes" id="UP001217838">
    <property type="component" value="Unassembled WGS sequence"/>
</dbReference>
<keyword evidence="1" id="KW-1133">Transmembrane helix</keyword>
<evidence type="ECO:0000313" key="2">
    <source>
        <dbReference type="EMBL" id="MDC0673468.1"/>
    </source>
</evidence>
<comment type="caution">
    <text evidence="2">The sequence shown here is derived from an EMBL/GenBank/DDBJ whole genome shotgun (WGS) entry which is preliminary data.</text>
</comment>
<accession>A0ABT5BH78</accession>
<reference evidence="2 3" key="1">
    <citation type="submission" date="2022-11" db="EMBL/GenBank/DDBJ databases">
        <title>Minimal conservation of predation-associated metabolite biosynthetic gene clusters underscores biosynthetic potential of Myxococcota including descriptions for ten novel species: Archangium lansinium sp. nov., Myxococcus landrumus sp. nov., Nannocystis bai.</title>
        <authorList>
            <person name="Ahearne A."/>
            <person name="Stevens C."/>
            <person name="Dowd S."/>
        </authorList>
    </citation>
    <scope>NUCLEOTIDE SEQUENCE [LARGE SCALE GENOMIC DNA]</scope>
    <source>
        <strain evidence="2 3">NCELM</strain>
    </source>
</reference>
<evidence type="ECO:0000256" key="1">
    <source>
        <dbReference type="SAM" id="Phobius"/>
    </source>
</evidence>
<evidence type="ECO:0000313" key="3">
    <source>
        <dbReference type="Proteomes" id="UP001217838"/>
    </source>
</evidence>
<feature type="transmembrane region" description="Helical" evidence="1">
    <location>
        <begin position="21"/>
        <end position="42"/>
    </location>
</feature>
<feature type="transmembrane region" description="Helical" evidence="1">
    <location>
        <begin position="92"/>
        <end position="111"/>
    </location>
</feature>
<organism evidence="2 3">
    <name type="scientific">Nannocystis radixulma</name>
    <dbReference type="NCBI Taxonomy" id="2995305"/>
    <lineage>
        <taxon>Bacteria</taxon>
        <taxon>Pseudomonadati</taxon>
        <taxon>Myxococcota</taxon>
        <taxon>Polyangia</taxon>
        <taxon>Nannocystales</taxon>
        <taxon>Nannocystaceae</taxon>
        <taxon>Nannocystis</taxon>
    </lineage>
</organism>
<dbReference type="RefSeq" id="WP_272006542.1">
    <property type="nucleotide sequence ID" value="NZ_JAQNDN010000022.1"/>
</dbReference>
<proteinExistence type="predicted"/>
<feature type="transmembrane region" description="Helical" evidence="1">
    <location>
        <begin position="62"/>
        <end position="85"/>
    </location>
</feature>
<keyword evidence="3" id="KW-1185">Reference proteome</keyword>
<keyword evidence="1" id="KW-0472">Membrane</keyword>
<gene>
    <name evidence="2" type="ORF">POL58_37330</name>
</gene>
<sequence>MEDTGMLRITRERGLGRIGRALRGAGPVLAGLLTTVVLSVATDAAMHASGIFPPMGQPMADALFLLPLVYRSGFGVLGGYVAALVARRRPMVHVAVLGLVGLVLSVLGTVATWDAGPEFGPKWYPLAVVAIAFPTTWWGGLLRVRRLGGA</sequence>
<name>A0ABT5BH78_9BACT</name>
<keyword evidence="1" id="KW-0812">Transmembrane</keyword>
<feature type="transmembrane region" description="Helical" evidence="1">
    <location>
        <begin position="123"/>
        <end position="144"/>
    </location>
</feature>
<protein>
    <submittedName>
        <fullName evidence="2">Uncharacterized protein</fullName>
    </submittedName>
</protein>
<dbReference type="EMBL" id="JAQNDN010000022">
    <property type="protein sequence ID" value="MDC0673468.1"/>
    <property type="molecule type" value="Genomic_DNA"/>
</dbReference>